<reference evidence="2 3" key="1">
    <citation type="submission" date="2020-01" db="EMBL/GenBank/DDBJ databases">
        <authorList>
            <person name="Gulvik C.A."/>
            <person name="Batra D.G."/>
        </authorList>
    </citation>
    <scope>NUCLEOTIDE SEQUENCE [LARGE SCALE GENOMIC DNA]</scope>
    <source>
        <strain evidence="2 3">W9323</strain>
    </source>
</reference>
<accession>A0A7D3XNP0</accession>
<feature type="region of interest" description="Disordered" evidence="1">
    <location>
        <begin position="15"/>
        <end position="60"/>
    </location>
</feature>
<sequence length="119" mass="13687">MNMFIPIKEVKKIQEKEEAEKLNKKASEQAKREAESARWYSLDHKGKMPKDGRVAKHIPGGVQKEGNKYIQYTKNNNPALYHPELSDPKGNFKKLEEFERRAWETGIEVDMGEKGAGVK</sequence>
<feature type="compositionally biased region" description="Basic and acidic residues" evidence="1">
    <location>
        <begin position="15"/>
        <end position="54"/>
    </location>
</feature>
<gene>
    <name evidence="2" type="ORF">GXN76_00950</name>
</gene>
<keyword evidence="3" id="KW-1185">Reference proteome</keyword>
<evidence type="ECO:0000256" key="1">
    <source>
        <dbReference type="SAM" id="MobiDB-lite"/>
    </source>
</evidence>
<dbReference type="Proteomes" id="UP000503088">
    <property type="component" value="Chromosome"/>
</dbReference>
<proteinExistence type="predicted"/>
<protein>
    <submittedName>
        <fullName evidence="2">Uncharacterized protein</fullName>
    </submittedName>
</protein>
<dbReference type="KEGG" id="kpul:GXN76_00950"/>
<organism evidence="2 3">
    <name type="scientific">Kroppenstedtia pulmonis</name>
    <dbReference type="NCBI Taxonomy" id="1380685"/>
    <lineage>
        <taxon>Bacteria</taxon>
        <taxon>Bacillati</taxon>
        <taxon>Bacillota</taxon>
        <taxon>Bacilli</taxon>
        <taxon>Bacillales</taxon>
        <taxon>Thermoactinomycetaceae</taxon>
        <taxon>Kroppenstedtia</taxon>
    </lineage>
</organism>
<dbReference type="AlphaFoldDB" id="A0A7D3XNP0"/>
<name>A0A7D3XNP0_9BACL</name>
<dbReference type="EMBL" id="CP048104">
    <property type="protein sequence ID" value="QKG83167.1"/>
    <property type="molecule type" value="Genomic_DNA"/>
</dbReference>
<evidence type="ECO:0000313" key="2">
    <source>
        <dbReference type="EMBL" id="QKG83167.1"/>
    </source>
</evidence>
<dbReference type="RefSeq" id="WP_173219401.1">
    <property type="nucleotide sequence ID" value="NZ_CP048104.1"/>
</dbReference>
<evidence type="ECO:0000313" key="3">
    <source>
        <dbReference type="Proteomes" id="UP000503088"/>
    </source>
</evidence>